<evidence type="ECO:0008006" key="5">
    <source>
        <dbReference type="Google" id="ProtNLM"/>
    </source>
</evidence>
<feature type="signal peptide" evidence="2">
    <location>
        <begin position="1"/>
        <end position="25"/>
    </location>
</feature>
<dbReference type="EMBL" id="AM746676">
    <property type="protein sequence ID" value="CAN92653.1"/>
    <property type="molecule type" value="Genomic_DNA"/>
</dbReference>
<protein>
    <recommendedName>
        <fullName evidence="5">Secreted protein</fullName>
    </recommendedName>
</protein>
<organism evidence="3 4">
    <name type="scientific">Sorangium cellulosum (strain So ce56)</name>
    <name type="common">Polyangium cellulosum (strain So ce56)</name>
    <dbReference type="NCBI Taxonomy" id="448385"/>
    <lineage>
        <taxon>Bacteria</taxon>
        <taxon>Pseudomonadati</taxon>
        <taxon>Myxococcota</taxon>
        <taxon>Polyangia</taxon>
        <taxon>Polyangiales</taxon>
        <taxon>Polyangiaceae</taxon>
        <taxon>Sorangium</taxon>
    </lineage>
</organism>
<dbReference type="AlphaFoldDB" id="A9G655"/>
<dbReference type="Proteomes" id="UP000002139">
    <property type="component" value="Chromosome"/>
</dbReference>
<evidence type="ECO:0000256" key="1">
    <source>
        <dbReference type="ARBA" id="ARBA00022729"/>
    </source>
</evidence>
<feature type="chain" id="PRO_5002735784" description="Secreted protein" evidence="2">
    <location>
        <begin position="26"/>
        <end position="599"/>
    </location>
</feature>
<dbReference type="OrthoDB" id="5511631at2"/>
<dbReference type="Gene3D" id="2.60.120.380">
    <property type="match status" value="2"/>
</dbReference>
<dbReference type="NCBIfam" id="NF041328">
    <property type="entry name" value="C_rich_MXAN6577"/>
    <property type="match status" value="2"/>
</dbReference>
<dbReference type="HOGENOM" id="CLU_455532_0_0_7"/>
<proteinExistence type="predicted"/>
<evidence type="ECO:0000256" key="2">
    <source>
        <dbReference type="SAM" id="SignalP"/>
    </source>
</evidence>
<dbReference type="STRING" id="448385.sce2494"/>
<gene>
    <name evidence="3" type="ordered locus">sce2494</name>
</gene>
<keyword evidence="1 2" id="KW-0732">Signal</keyword>
<sequence>MEKLKSRFRLAPTYTLLWLAAAALAAVASCSDGGPTTSACVAPETECDGICINTGTSTSHCGACGAACDSDETCRDGECVAVAACDDGLASCGDSCVDTQSDEANCGRCNNACEEGQTCEAGACQDEGGCPAGRTDCGGTCVDVASDPSNCGECGAACTDGQTCESGECQEGECSAGLTDCDGACVNLQNDAGHCGECGTACTDDQTCVAGECEDGCGSGLTACNGVEVCVDLQTNADHCGECGAACNDSQVCQAGACACTVSPGNDLGSAVPQIVNGTTAGQANTYSPTCSATSSGERIYSFTAATAGVYSFDSTNSGYSVVLALLDATGCSEIACSADPSAVITADLAMGQTVYIVVDGAEGEAGTFELSVTRASAPSCPAGTLASSVPQTITGSTVGRPNSVRPTVTTACRQSSSPDAGYAFTAPVAGDYTFDTFGSAFDTMLHVHDATCRGAQLACNDDTDVEQSEVTVTLAAGQTVVVVVDGSTDTSDGAFTLNVKRAVPPPVCDGSGTCGDGSSGCTRCALETSCADELSACVESIPCMEYVSCFRTCDTAACKEACRTVDPASAALYEAMLQCAHCDVCRNDCSGSSEVVCR</sequence>
<dbReference type="PANTHER" id="PTHR33227:SF48">
    <property type="entry name" value="STIGMA-SPECIFIC STIG1-LIKE PROTEIN 4"/>
    <property type="match status" value="1"/>
</dbReference>
<dbReference type="BioCyc" id="SCEL448385:SCE_RS48545-MONOMER"/>
<dbReference type="eggNOG" id="COG3391">
    <property type="taxonomic scope" value="Bacteria"/>
</dbReference>
<dbReference type="KEGG" id="scl:sce2494"/>
<keyword evidence="4" id="KW-1185">Reference proteome</keyword>
<evidence type="ECO:0000313" key="3">
    <source>
        <dbReference type="EMBL" id="CAN92653.1"/>
    </source>
</evidence>
<dbReference type="PROSITE" id="PS51257">
    <property type="entry name" value="PROKAR_LIPOPROTEIN"/>
    <property type="match status" value="1"/>
</dbReference>
<reference evidence="3 4" key="1">
    <citation type="journal article" date="2007" name="Nat. Biotechnol.">
        <title>Complete genome sequence of the myxobacterium Sorangium cellulosum.</title>
        <authorList>
            <person name="Schneiker S."/>
            <person name="Perlova O."/>
            <person name="Kaiser O."/>
            <person name="Gerth K."/>
            <person name="Alici A."/>
            <person name="Altmeyer M.O."/>
            <person name="Bartels D."/>
            <person name="Bekel T."/>
            <person name="Beyer S."/>
            <person name="Bode E."/>
            <person name="Bode H.B."/>
            <person name="Bolten C.J."/>
            <person name="Choudhuri J.V."/>
            <person name="Doss S."/>
            <person name="Elnakady Y.A."/>
            <person name="Frank B."/>
            <person name="Gaigalat L."/>
            <person name="Goesmann A."/>
            <person name="Groeger C."/>
            <person name="Gross F."/>
            <person name="Jelsbak L."/>
            <person name="Jelsbak L."/>
            <person name="Kalinowski J."/>
            <person name="Kegler C."/>
            <person name="Knauber T."/>
            <person name="Konietzny S."/>
            <person name="Kopp M."/>
            <person name="Krause L."/>
            <person name="Krug D."/>
            <person name="Linke B."/>
            <person name="Mahmud T."/>
            <person name="Martinez-Arias R."/>
            <person name="McHardy A.C."/>
            <person name="Merai M."/>
            <person name="Meyer F."/>
            <person name="Mormann S."/>
            <person name="Munoz-Dorado J."/>
            <person name="Perez J."/>
            <person name="Pradella S."/>
            <person name="Rachid S."/>
            <person name="Raddatz G."/>
            <person name="Rosenau F."/>
            <person name="Rueckert C."/>
            <person name="Sasse F."/>
            <person name="Scharfe M."/>
            <person name="Schuster S.C."/>
            <person name="Suen G."/>
            <person name="Treuner-Lange A."/>
            <person name="Velicer G.J."/>
            <person name="Vorholter F.-J."/>
            <person name="Weissman K.J."/>
            <person name="Welch R.D."/>
            <person name="Wenzel S.C."/>
            <person name="Whitworth D.E."/>
            <person name="Wilhelm S."/>
            <person name="Wittmann C."/>
            <person name="Bloecker H."/>
            <person name="Puehler A."/>
            <person name="Mueller R."/>
        </authorList>
    </citation>
    <scope>NUCLEOTIDE SEQUENCE [LARGE SCALE GENOMIC DNA]</scope>
    <source>
        <strain evidence="4">So ce56</strain>
    </source>
</reference>
<dbReference type="RefSeq" id="WP_012235126.1">
    <property type="nucleotide sequence ID" value="NC_010162.1"/>
</dbReference>
<accession>A9G655</accession>
<name>A9G655_SORC5</name>
<dbReference type="InterPro" id="IPR006969">
    <property type="entry name" value="Stig-like"/>
</dbReference>
<dbReference type="Pfam" id="PF04885">
    <property type="entry name" value="Stig1"/>
    <property type="match status" value="2"/>
</dbReference>
<dbReference type="PANTHER" id="PTHR33227">
    <property type="entry name" value="STIGMA-SPECIFIC STIG1-LIKE PROTEIN 3"/>
    <property type="match status" value="1"/>
</dbReference>
<evidence type="ECO:0000313" key="4">
    <source>
        <dbReference type="Proteomes" id="UP000002139"/>
    </source>
</evidence>